<dbReference type="EnsemblProtists" id="HpaT804610">
    <property type="protein sequence ID" value="HpaP804610"/>
    <property type="gene ID" value="HpaG804610"/>
</dbReference>
<dbReference type="InParanoid" id="M4BE92"/>
<accession>M4BE92</accession>
<evidence type="ECO:0008006" key="3">
    <source>
        <dbReference type="Google" id="ProtNLM"/>
    </source>
</evidence>
<dbReference type="SUPFAM" id="SSF57756">
    <property type="entry name" value="Retrovirus zinc finger-like domains"/>
    <property type="match status" value="1"/>
</dbReference>
<evidence type="ECO:0000313" key="2">
    <source>
        <dbReference type="Proteomes" id="UP000011713"/>
    </source>
</evidence>
<organism evidence="1 2">
    <name type="scientific">Hyaloperonospora arabidopsidis (strain Emoy2)</name>
    <name type="common">Downy mildew agent</name>
    <name type="synonym">Peronospora arabidopsidis</name>
    <dbReference type="NCBI Taxonomy" id="559515"/>
    <lineage>
        <taxon>Eukaryota</taxon>
        <taxon>Sar</taxon>
        <taxon>Stramenopiles</taxon>
        <taxon>Oomycota</taxon>
        <taxon>Peronosporomycetes</taxon>
        <taxon>Peronosporales</taxon>
        <taxon>Peronosporaceae</taxon>
        <taxon>Hyaloperonospora</taxon>
    </lineage>
</organism>
<dbReference type="STRING" id="559515.M4BE92"/>
<reference evidence="1" key="2">
    <citation type="submission" date="2015-06" db="UniProtKB">
        <authorList>
            <consortium name="EnsemblProtists"/>
        </authorList>
    </citation>
    <scope>IDENTIFICATION</scope>
    <source>
        <strain evidence="1">Emoy2</strain>
    </source>
</reference>
<dbReference type="AlphaFoldDB" id="M4BE92"/>
<dbReference type="VEuPathDB" id="FungiDB:HpaG804610"/>
<dbReference type="HOGENOM" id="CLU_1638614_0_0_1"/>
<sequence>MFASEMDTSRSWNQHHFYLIALCQERESHERLVVENIVKYAAPHLKIAMMVRYQPSRMHYLTHEQELIAWAQEIEDDGKVIKMMKGIVSAVVHRKIQGHYQGDDRKCFNYSKRGHLSRRCYQSRKDDGRWKANFVLAACKNLEPSERRSHHLATFLTSLKEI</sequence>
<proteinExistence type="predicted"/>
<dbReference type="eggNOG" id="ENOG502SP0P">
    <property type="taxonomic scope" value="Eukaryota"/>
</dbReference>
<keyword evidence="2" id="KW-1185">Reference proteome</keyword>
<protein>
    <recommendedName>
        <fullName evidence="3">RxLR effector candidate protein</fullName>
    </recommendedName>
</protein>
<dbReference type="Proteomes" id="UP000011713">
    <property type="component" value="Unassembled WGS sequence"/>
</dbReference>
<reference evidence="2" key="1">
    <citation type="journal article" date="2010" name="Science">
        <title>Signatures of adaptation to obligate biotrophy in the Hyaloperonospora arabidopsidis genome.</title>
        <authorList>
            <person name="Baxter L."/>
            <person name="Tripathy S."/>
            <person name="Ishaque N."/>
            <person name="Boot N."/>
            <person name="Cabral A."/>
            <person name="Kemen E."/>
            <person name="Thines M."/>
            <person name="Ah-Fong A."/>
            <person name="Anderson R."/>
            <person name="Badejoko W."/>
            <person name="Bittner-Eddy P."/>
            <person name="Boore J.L."/>
            <person name="Chibucos M.C."/>
            <person name="Coates M."/>
            <person name="Dehal P."/>
            <person name="Delehaunty K."/>
            <person name="Dong S."/>
            <person name="Downton P."/>
            <person name="Dumas B."/>
            <person name="Fabro G."/>
            <person name="Fronick C."/>
            <person name="Fuerstenberg S.I."/>
            <person name="Fulton L."/>
            <person name="Gaulin E."/>
            <person name="Govers F."/>
            <person name="Hughes L."/>
            <person name="Humphray S."/>
            <person name="Jiang R.H."/>
            <person name="Judelson H."/>
            <person name="Kamoun S."/>
            <person name="Kyung K."/>
            <person name="Meijer H."/>
            <person name="Minx P."/>
            <person name="Morris P."/>
            <person name="Nelson J."/>
            <person name="Phuntumart V."/>
            <person name="Qutob D."/>
            <person name="Rehmany A."/>
            <person name="Rougon-Cardoso A."/>
            <person name="Ryden P."/>
            <person name="Torto-Alalibo T."/>
            <person name="Studholme D."/>
            <person name="Wang Y."/>
            <person name="Win J."/>
            <person name="Wood J."/>
            <person name="Clifton S.W."/>
            <person name="Rogers J."/>
            <person name="Van den Ackerveken G."/>
            <person name="Jones J.D."/>
            <person name="McDowell J.M."/>
            <person name="Beynon J."/>
            <person name="Tyler B.M."/>
        </authorList>
    </citation>
    <scope>NUCLEOTIDE SEQUENCE [LARGE SCALE GENOMIC DNA]</scope>
    <source>
        <strain evidence="2">Emoy2</strain>
    </source>
</reference>
<dbReference type="GO" id="GO:0008270">
    <property type="term" value="F:zinc ion binding"/>
    <property type="evidence" value="ECO:0007669"/>
    <property type="project" value="InterPro"/>
</dbReference>
<evidence type="ECO:0000313" key="1">
    <source>
        <dbReference type="EnsemblProtists" id="HpaP804610"/>
    </source>
</evidence>
<dbReference type="GO" id="GO:0003676">
    <property type="term" value="F:nucleic acid binding"/>
    <property type="evidence" value="ECO:0007669"/>
    <property type="project" value="InterPro"/>
</dbReference>
<dbReference type="InterPro" id="IPR036875">
    <property type="entry name" value="Znf_CCHC_sf"/>
</dbReference>
<name>M4BE92_HYAAE</name>
<dbReference type="EMBL" id="JH598174">
    <property type="status" value="NOT_ANNOTATED_CDS"/>
    <property type="molecule type" value="Genomic_DNA"/>
</dbReference>